<keyword evidence="1" id="KW-0677">Repeat</keyword>
<dbReference type="Pfam" id="PF25023">
    <property type="entry name" value="TEN_YD-shell"/>
    <property type="match status" value="1"/>
</dbReference>
<accession>A0AAQ3GQY5</accession>
<dbReference type="InterPro" id="IPR022385">
    <property type="entry name" value="Rhs_assc_core"/>
</dbReference>
<feature type="domain" description="Teneurin-like YD-shell" evidence="2">
    <location>
        <begin position="123"/>
        <end position="475"/>
    </location>
</feature>
<dbReference type="PANTHER" id="PTHR32305">
    <property type="match status" value="1"/>
</dbReference>
<dbReference type="Proteomes" id="UP001243496">
    <property type="component" value="Chromosome"/>
</dbReference>
<dbReference type="NCBIfam" id="TIGR03696">
    <property type="entry name" value="Rhs_assc_core"/>
    <property type="match status" value="1"/>
</dbReference>
<reference evidence="3" key="1">
    <citation type="submission" date="2023-08" db="EMBL/GenBank/DDBJ databases">
        <title>Complete Genome Sequences of butyrate producing Anaerostipes hadrus strains BA1 and GIF7 isolated from the terminal ileum of a healthy lean male.</title>
        <authorList>
            <person name="Low A."/>
            <person name="Sheludchenko M."/>
            <person name="Cheng H.E."/>
            <person name="Koh X.Q."/>
            <person name="Lee J."/>
        </authorList>
    </citation>
    <scope>NUCLEOTIDE SEQUENCE</scope>
    <source>
        <strain evidence="3">BA1</strain>
    </source>
</reference>
<dbReference type="RefSeq" id="WP_306856323.1">
    <property type="nucleotide sequence ID" value="NZ_CP132968.1"/>
</dbReference>
<proteinExistence type="predicted"/>
<gene>
    <name evidence="3" type="ORF">RBI15_10280</name>
</gene>
<evidence type="ECO:0000313" key="3">
    <source>
        <dbReference type="EMBL" id="WMD15760.1"/>
    </source>
</evidence>
<evidence type="ECO:0000259" key="2">
    <source>
        <dbReference type="Pfam" id="PF25023"/>
    </source>
</evidence>
<dbReference type="Gene3D" id="2.180.10.10">
    <property type="entry name" value="RHS repeat-associated core"/>
    <property type="match status" value="1"/>
</dbReference>
<name>A0AAQ3GQY5_ANAHA</name>
<dbReference type="InterPro" id="IPR056823">
    <property type="entry name" value="TEN-like_YD-shell"/>
</dbReference>
<evidence type="ECO:0000313" key="4">
    <source>
        <dbReference type="Proteomes" id="UP001243496"/>
    </source>
</evidence>
<dbReference type="InterPro" id="IPR050708">
    <property type="entry name" value="T6SS_VgrG/RHS"/>
</dbReference>
<evidence type="ECO:0000256" key="1">
    <source>
        <dbReference type="ARBA" id="ARBA00022737"/>
    </source>
</evidence>
<dbReference type="GeneID" id="92741780"/>
<sequence>MESIDYQIDGAEETAVRYTEYQYDRRGQTTGYAELSQENEPTADEIKAHQIRYYYDSDGKLTKVTYPTTKNGVQALAYEYDQNGWLTKIKGEVQSGDGSTEKTVRSYTYDSYGKVKEIKDYRDLLNSSDQAVKKVYTYDSLDRVKEMTYTDLETGKVMESYQYSYDKSSNITEKTQVNNYPREDADKVNETKVYTYDTLGRLIKTVTTDHKKDDKTKAVTYTYDNVGNRLKEDDGTTTTSYTYNGLDQLKTSTKEKGTAVEEVRQYDYDANGNQTDVKNTKTGENQTYVYDAENRLSQVSVTKDGNTAVIQQNIYNGEGQRIQKIDGDETINYYYQDGVVAYTTDVNGEQNSQNLIGTDGNVLATERFQQNATQYYLYNKDIQGSTSSLVKEDGSADATYQYTDFGETTIQGDDQAKNEVSYTGGIYDQSTGLYYLNARYYNPEDGRFMTEDSYRGEIMNPETGHLYVYCANNPVNYMDPSGHLFGNWDMFGRYWFDKTVFIRYGKGTTEHIARSKKDLNLIKFRNYIKKEDQYMNKVAVNLTFAAIKMIIKANTIGKVSKSIVKAVTIGTRKYSMSWIKKRMLKTIIELPGNKLFRLGTANNGINALKYTYKAYLLSKKVGKYYKKIKKKK</sequence>
<dbReference type="AlphaFoldDB" id="A0AAQ3GQY5"/>
<organism evidence="3 4">
    <name type="scientific">Anaerostipes hadrus</name>
    <dbReference type="NCBI Taxonomy" id="649756"/>
    <lineage>
        <taxon>Bacteria</taxon>
        <taxon>Bacillati</taxon>
        <taxon>Bacillota</taxon>
        <taxon>Clostridia</taxon>
        <taxon>Lachnospirales</taxon>
        <taxon>Lachnospiraceae</taxon>
        <taxon>Anaerostipes</taxon>
    </lineage>
</organism>
<dbReference type="EMBL" id="CP132968">
    <property type="protein sequence ID" value="WMD15760.1"/>
    <property type="molecule type" value="Genomic_DNA"/>
</dbReference>
<dbReference type="PANTHER" id="PTHR32305:SF15">
    <property type="entry name" value="PROTEIN RHSA-RELATED"/>
    <property type="match status" value="1"/>
</dbReference>
<protein>
    <submittedName>
        <fullName evidence="3">RHS repeat-associated core domain-containing protein</fullName>
    </submittedName>
</protein>